<dbReference type="AlphaFoldDB" id="A0A5M3Z6N2"/>
<evidence type="ECO:0000259" key="1">
    <source>
        <dbReference type="Pfam" id="PF07992"/>
    </source>
</evidence>
<dbReference type="InterPro" id="IPR023753">
    <property type="entry name" value="FAD/NAD-binding_dom"/>
</dbReference>
<name>A0A5M3Z6N2_ASPTE</name>
<dbReference type="Proteomes" id="UP000452235">
    <property type="component" value="Unassembled WGS sequence"/>
</dbReference>
<dbReference type="PRINTS" id="PR00368">
    <property type="entry name" value="FADPNR"/>
</dbReference>
<evidence type="ECO:0000313" key="3">
    <source>
        <dbReference type="Proteomes" id="UP000452235"/>
    </source>
</evidence>
<reference evidence="2 3" key="1">
    <citation type="submission" date="2020-01" db="EMBL/GenBank/DDBJ databases">
        <title>Aspergillus terreus IFO 6365 whole genome shotgun sequence.</title>
        <authorList>
            <person name="Kanamasa S."/>
            <person name="Takahashi H."/>
        </authorList>
    </citation>
    <scope>NUCLEOTIDE SEQUENCE [LARGE SCALE GENOMIC DNA]</scope>
    <source>
        <strain evidence="2 3">IFO 6365</strain>
    </source>
</reference>
<dbReference type="GO" id="GO:0005737">
    <property type="term" value="C:cytoplasm"/>
    <property type="evidence" value="ECO:0007669"/>
    <property type="project" value="TreeGrafter"/>
</dbReference>
<evidence type="ECO:0000313" key="2">
    <source>
        <dbReference type="EMBL" id="GFF18341.1"/>
    </source>
</evidence>
<dbReference type="PANTHER" id="PTHR43735:SF5">
    <property type="entry name" value="FAD_NAD(P)-BINDING DOMAIN-CONTAINING PROTEIN"/>
    <property type="match status" value="1"/>
</dbReference>
<dbReference type="EMBL" id="BLJY01000008">
    <property type="protein sequence ID" value="GFF18341.1"/>
    <property type="molecule type" value="Genomic_DNA"/>
</dbReference>
<dbReference type="VEuPathDB" id="FungiDB:ATEG_06539"/>
<feature type="domain" description="FAD/NAD(P)-binding" evidence="1">
    <location>
        <begin position="30"/>
        <end position="325"/>
    </location>
</feature>
<proteinExistence type="predicted"/>
<protein>
    <submittedName>
        <fullName evidence="2">Amid-like NADH oxidoreductase</fullName>
    </submittedName>
</protein>
<accession>A0A5M3Z6N2</accession>
<gene>
    <name evidence="2" type="ORF">ATEIFO6365_0008028500</name>
</gene>
<dbReference type="PANTHER" id="PTHR43735">
    <property type="entry name" value="APOPTOSIS-INDUCING FACTOR 1"/>
    <property type="match status" value="1"/>
</dbReference>
<dbReference type="InterPro" id="IPR036188">
    <property type="entry name" value="FAD/NAD-bd_sf"/>
</dbReference>
<sequence>MLGLGVRRAAQQIQAAGHRWTWRNIKDAKNVVIIGGSYAGIHLARRLSETLPTGYRAVLVERNSHFNHLFVFPRFGVVPGREQTAFVPYDGISSFGPRGILRHVRGSVSSLTPTQVRLASGESIDYEYLAIATGTWQPPPSKASSTEKAEACAELRGAQKRIQHANRIAVIGGGPVGIQIATDIASYFPEKSVTLIHSRAQLLPNFGPRLHEHAYKAMQQLKINVILGERPQLNGNSGDAGPEKLFLKNGRTMQYELVIPCTGQRPNSGLLETLVPAAVCPTTRQILVRPTLQIADPSNPNSRIFALGDVAKTNGPQMARAARAQTDVVTSNILSIIHQGQASTSYAPQTYESAIKLTLGKDRWVFYGQDENGKEMLLAGSDQGENLKVQQIWDELGVKFEPNMA</sequence>
<dbReference type="OrthoDB" id="202203at2759"/>
<dbReference type="GO" id="GO:0004174">
    <property type="term" value="F:electron-transferring-flavoprotein dehydrogenase activity"/>
    <property type="evidence" value="ECO:0007669"/>
    <property type="project" value="TreeGrafter"/>
</dbReference>
<organism evidence="2 3">
    <name type="scientific">Aspergillus terreus</name>
    <dbReference type="NCBI Taxonomy" id="33178"/>
    <lineage>
        <taxon>Eukaryota</taxon>
        <taxon>Fungi</taxon>
        <taxon>Dikarya</taxon>
        <taxon>Ascomycota</taxon>
        <taxon>Pezizomycotina</taxon>
        <taxon>Eurotiomycetes</taxon>
        <taxon>Eurotiomycetidae</taxon>
        <taxon>Eurotiales</taxon>
        <taxon>Aspergillaceae</taxon>
        <taxon>Aspergillus</taxon>
        <taxon>Aspergillus subgen. Circumdati</taxon>
    </lineage>
</organism>
<dbReference type="Gene3D" id="3.50.50.100">
    <property type="match status" value="1"/>
</dbReference>
<dbReference type="Pfam" id="PF07992">
    <property type="entry name" value="Pyr_redox_2"/>
    <property type="match status" value="1"/>
</dbReference>
<dbReference type="GO" id="GO:0050660">
    <property type="term" value="F:flavin adenine dinucleotide binding"/>
    <property type="evidence" value="ECO:0007669"/>
    <property type="project" value="TreeGrafter"/>
</dbReference>
<dbReference type="PRINTS" id="PR00469">
    <property type="entry name" value="PNDRDTASEII"/>
</dbReference>
<comment type="caution">
    <text evidence="2">The sequence shown here is derived from an EMBL/GenBank/DDBJ whole genome shotgun (WGS) entry which is preliminary data.</text>
</comment>
<keyword evidence="3" id="KW-1185">Reference proteome</keyword>
<dbReference type="SUPFAM" id="SSF51905">
    <property type="entry name" value="FAD/NAD(P)-binding domain"/>
    <property type="match status" value="1"/>
</dbReference>